<evidence type="ECO:0000256" key="4">
    <source>
        <dbReference type="SAM" id="SignalP"/>
    </source>
</evidence>
<evidence type="ECO:0000313" key="6">
    <source>
        <dbReference type="EMBL" id="EDL78458.1"/>
    </source>
</evidence>
<gene>
    <name evidence="6" type="ORF">rCG_31683</name>
</gene>
<dbReference type="EMBL" id="CH473993">
    <property type="protein sequence ID" value="EDL78458.1"/>
    <property type="molecule type" value="Genomic_DNA"/>
</dbReference>
<proteinExistence type="inferred from homology"/>
<organism evidence="6 7">
    <name type="scientific">Rattus norvegicus</name>
    <name type="common">Rat</name>
    <dbReference type="NCBI Taxonomy" id="10116"/>
    <lineage>
        <taxon>Eukaryota</taxon>
        <taxon>Metazoa</taxon>
        <taxon>Chordata</taxon>
        <taxon>Craniata</taxon>
        <taxon>Vertebrata</taxon>
        <taxon>Euteleostomi</taxon>
        <taxon>Mammalia</taxon>
        <taxon>Eutheria</taxon>
        <taxon>Euarchontoglires</taxon>
        <taxon>Glires</taxon>
        <taxon>Rodentia</taxon>
        <taxon>Myomorpha</taxon>
        <taxon>Muroidea</taxon>
        <taxon>Muridae</taxon>
        <taxon>Murinae</taxon>
        <taxon>Rattus</taxon>
    </lineage>
</organism>
<dbReference type="PANTHER" id="PTHR10517:SF10">
    <property type="entry name" value="SPERM-EGG FUSION PROTEIN JUNO"/>
    <property type="match status" value="1"/>
</dbReference>
<reference evidence="6 7" key="1">
    <citation type="submission" date="2005-09" db="EMBL/GenBank/DDBJ databases">
        <authorList>
            <person name="Mural R.J."/>
            <person name="Li P.W."/>
            <person name="Adams M.D."/>
            <person name="Amanatides P.G."/>
            <person name="Baden-Tillson H."/>
            <person name="Barnstead M."/>
            <person name="Chin S.H."/>
            <person name="Dew I."/>
            <person name="Evans C.A."/>
            <person name="Ferriera S."/>
            <person name="Flanigan M."/>
            <person name="Fosler C."/>
            <person name="Glodek A."/>
            <person name="Gu Z."/>
            <person name="Holt R.A."/>
            <person name="Jennings D."/>
            <person name="Kraft C.L."/>
            <person name="Lu F."/>
            <person name="Nguyen T."/>
            <person name="Nusskern D.R."/>
            <person name="Pfannkoch C.M."/>
            <person name="Sitter C."/>
            <person name="Sutton G.G."/>
            <person name="Venter J.C."/>
            <person name="Wang Z."/>
            <person name="Woodage T."/>
            <person name="Zheng X.H."/>
            <person name="Zhong F."/>
        </authorList>
    </citation>
    <scope>NUCLEOTIDE SEQUENCE [LARGE SCALE GENOMIC DNA]</scope>
    <source>
        <strain>BN</strain>
        <strain evidence="7">Sprague-Dawley</strain>
    </source>
</reference>
<dbReference type="PANTHER" id="PTHR10517">
    <property type="entry name" value="FOLATE RECEPTOR"/>
    <property type="match status" value="1"/>
</dbReference>
<sequence length="240" mass="28058">MAQWWLILLGLWTVLPSLAGGKLLNVCMNSKHHKQEPGPEDKLYFECMPWKDNACCTRDTSWEAHLDEPLLFNFSMTHCGLLTPLCHKHFIQAICFYECSPNLGPWIQPVVPNRQEEQRLWDVPLCLEDCEEWWKDCRTSHTCKADWLHGWVWDQVKSLLSIGLQFTALHLLHLILQQLWLQIMALRLREHHLVANRLEQAETELSLLLPGPTRARIPIPAPYCLSWLLRHGRNQLSPLH</sequence>
<feature type="signal peptide" evidence="4">
    <location>
        <begin position="1"/>
        <end position="19"/>
    </location>
</feature>
<dbReference type="InterPro" id="IPR018143">
    <property type="entry name" value="Folate_rcpt-like"/>
</dbReference>
<protein>
    <submittedName>
        <fullName evidence="6">RCG31683, isoform CRA_b</fullName>
    </submittedName>
</protein>
<evidence type="ECO:0000256" key="3">
    <source>
        <dbReference type="ARBA" id="ARBA00023157"/>
    </source>
</evidence>
<keyword evidence="2 4" id="KW-0732">Signal</keyword>
<accession>A6JNA7</accession>
<evidence type="ECO:0000259" key="5">
    <source>
        <dbReference type="Pfam" id="PF03024"/>
    </source>
</evidence>
<dbReference type="Proteomes" id="UP000234681">
    <property type="component" value="Chromosome 8"/>
</dbReference>
<name>A6JNA7_RAT</name>
<dbReference type="AlphaFoldDB" id="A6JNA7"/>
<dbReference type="InterPro" id="IPR004269">
    <property type="entry name" value="Folate_rcpt"/>
</dbReference>
<evidence type="ECO:0000256" key="1">
    <source>
        <dbReference type="ARBA" id="ARBA00007932"/>
    </source>
</evidence>
<feature type="domain" description="Folate receptor-like" evidence="5">
    <location>
        <begin position="26"/>
        <end position="157"/>
    </location>
</feature>
<keyword evidence="3" id="KW-1015">Disulfide bond</keyword>
<evidence type="ECO:0000313" key="7">
    <source>
        <dbReference type="Proteomes" id="UP000234681"/>
    </source>
</evidence>
<comment type="similarity">
    <text evidence="1">Belongs to the folate receptor family.</text>
</comment>
<feature type="chain" id="PRO_5039909575" evidence="4">
    <location>
        <begin position="20"/>
        <end position="240"/>
    </location>
</feature>
<dbReference type="Pfam" id="PF03024">
    <property type="entry name" value="Folate_rec"/>
    <property type="match status" value="1"/>
</dbReference>
<evidence type="ECO:0000256" key="2">
    <source>
        <dbReference type="ARBA" id="ARBA00022729"/>
    </source>
</evidence>